<gene>
    <name evidence="2" type="ORF">GOC74_15115</name>
</gene>
<evidence type="ECO:0000313" key="3">
    <source>
        <dbReference type="Proteomes" id="UP000608662"/>
    </source>
</evidence>
<dbReference type="OrthoDB" id="377104at2157"/>
<evidence type="ECO:0000256" key="1">
    <source>
        <dbReference type="SAM" id="Phobius"/>
    </source>
</evidence>
<proteinExistence type="predicted"/>
<reference evidence="2" key="1">
    <citation type="submission" date="2019-12" db="EMBL/GenBank/DDBJ databases">
        <title>Whole-genome sequence of Halomicrobium mukohataei pws1.</title>
        <authorList>
            <person name="Verma D.K."/>
            <person name="Gopal K."/>
            <person name="Prasad E.S."/>
        </authorList>
    </citation>
    <scope>NUCLEOTIDE SEQUENCE</scope>
    <source>
        <strain evidence="2">Pws1</strain>
    </source>
</reference>
<protein>
    <submittedName>
        <fullName evidence="2">Uncharacterized protein</fullName>
    </submittedName>
</protein>
<feature type="transmembrane region" description="Helical" evidence="1">
    <location>
        <begin position="12"/>
        <end position="32"/>
    </location>
</feature>
<evidence type="ECO:0000313" key="2">
    <source>
        <dbReference type="EMBL" id="NLV11256.1"/>
    </source>
</evidence>
<name>A0A847UFI0_9EURY</name>
<sequence>MVSAPTTRSGWATFVGSMMVLYAAILLSSSAIELVDSVVLGAFYGLSMAVIVALLVVLWRGLPELLYRQRVE</sequence>
<comment type="caution">
    <text evidence="2">The sequence shown here is derived from an EMBL/GenBank/DDBJ whole genome shotgun (WGS) entry which is preliminary data.</text>
</comment>
<dbReference type="RefSeq" id="WP_170094964.1">
    <property type="nucleotide sequence ID" value="NZ_WOYG01000001.1"/>
</dbReference>
<organism evidence="2 3">
    <name type="scientific">Halomicrobium mukohataei</name>
    <dbReference type="NCBI Taxonomy" id="57705"/>
    <lineage>
        <taxon>Archaea</taxon>
        <taxon>Methanobacteriati</taxon>
        <taxon>Methanobacteriota</taxon>
        <taxon>Stenosarchaea group</taxon>
        <taxon>Halobacteria</taxon>
        <taxon>Halobacteriales</taxon>
        <taxon>Haloarculaceae</taxon>
        <taxon>Halomicrobium</taxon>
    </lineage>
</organism>
<dbReference type="AlphaFoldDB" id="A0A847UFI0"/>
<keyword evidence="1" id="KW-0472">Membrane</keyword>
<accession>A0A847UFI0</accession>
<dbReference type="Proteomes" id="UP000608662">
    <property type="component" value="Unassembled WGS sequence"/>
</dbReference>
<keyword evidence="1" id="KW-1133">Transmembrane helix</keyword>
<keyword evidence="1" id="KW-0812">Transmembrane</keyword>
<dbReference type="EMBL" id="WOYG01000001">
    <property type="protein sequence ID" value="NLV11256.1"/>
    <property type="molecule type" value="Genomic_DNA"/>
</dbReference>
<feature type="transmembrane region" description="Helical" evidence="1">
    <location>
        <begin position="38"/>
        <end position="59"/>
    </location>
</feature>